<dbReference type="PANTHER" id="PTHR24260:SF136">
    <property type="entry name" value="GH08193P-RELATED"/>
    <property type="match status" value="1"/>
</dbReference>
<dbReference type="Pfam" id="PF00089">
    <property type="entry name" value="Trypsin"/>
    <property type="match status" value="1"/>
</dbReference>
<dbReference type="SMART" id="SM00020">
    <property type="entry name" value="Tryp_SPc"/>
    <property type="match status" value="1"/>
</dbReference>
<organism evidence="3 4">
    <name type="scientific">Brenthis ino</name>
    <name type="common">lesser marbled fritillary</name>
    <dbReference type="NCBI Taxonomy" id="405034"/>
    <lineage>
        <taxon>Eukaryota</taxon>
        <taxon>Metazoa</taxon>
        <taxon>Ecdysozoa</taxon>
        <taxon>Arthropoda</taxon>
        <taxon>Hexapoda</taxon>
        <taxon>Insecta</taxon>
        <taxon>Pterygota</taxon>
        <taxon>Neoptera</taxon>
        <taxon>Endopterygota</taxon>
        <taxon>Lepidoptera</taxon>
        <taxon>Glossata</taxon>
        <taxon>Ditrysia</taxon>
        <taxon>Papilionoidea</taxon>
        <taxon>Nymphalidae</taxon>
        <taxon>Heliconiinae</taxon>
        <taxon>Argynnini</taxon>
        <taxon>Brenthis</taxon>
    </lineage>
</organism>
<dbReference type="InterPro" id="IPR001254">
    <property type="entry name" value="Trypsin_dom"/>
</dbReference>
<proteinExistence type="predicted"/>
<feature type="domain" description="Peptidase S1" evidence="2">
    <location>
        <begin position="1"/>
        <end position="149"/>
    </location>
</feature>
<dbReference type="InterPro" id="IPR043504">
    <property type="entry name" value="Peptidase_S1_PA_chymotrypsin"/>
</dbReference>
<dbReference type="EMBL" id="OV170221">
    <property type="protein sequence ID" value="CAH0713456.1"/>
    <property type="molecule type" value="Genomic_DNA"/>
</dbReference>
<dbReference type="InterPro" id="IPR051333">
    <property type="entry name" value="CLIP_Serine_Protease"/>
</dbReference>
<dbReference type="Proteomes" id="UP000838878">
    <property type="component" value="Chromosome 1"/>
</dbReference>
<dbReference type="PANTHER" id="PTHR24260">
    <property type="match status" value="1"/>
</dbReference>
<reference evidence="3" key="1">
    <citation type="submission" date="2021-12" db="EMBL/GenBank/DDBJ databases">
        <authorList>
            <person name="Martin H S."/>
        </authorList>
    </citation>
    <scope>NUCLEOTIDE SEQUENCE</scope>
</reference>
<dbReference type="OrthoDB" id="5597713at2759"/>
<dbReference type="PROSITE" id="PS50240">
    <property type="entry name" value="TRYPSIN_DOM"/>
    <property type="match status" value="1"/>
</dbReference>
<gene>
    <name evidence="3" type="ORF">BINO364_LOCUS619</name>
</gene>
<dbReference type="GO" id="GO:0006508">
    <property type="term" value="P:proteolysis"/>
    <property type="evidence" value="ECO:0007669"/>
    <property type="project" value="InterPro"/>
</dbReference>
<dbReference type="GO" id="GO:0004252">
    <property type="term" value="F:serine-type endopeptidase activity"/>
    <property type="evidence" value="ECO:0007669"/>
    <property type="project" value="InterPro"/>
</dbReference>
<name>A0A8J9Y3H3_9NEOP</name>
<evidence type="ECO:0000259" key="2">
    <source>
        <dbReference type="PROSITE" id="PS50240"/>
    </source>
</evidence>
<sequence>MSMKKLMITFKFPDLIQPIRLQPSAHKNRDYSGIRLQASGWGLNWTNGVGPQNLNWVYLVGDSNEFCKIAYSNSSVIADTTICASAYNVSSQSTCQGDSGGPLVIEDVDGKPTQVGVTSFVSRTGCHTDFPAGFVRPGHYFDWFYEITGIDFDWDPESLEASSSSESHEDNVETEEEKEEEKEEDEDVEEEKEEENEEDNY</sequence>
<dbReference type="AlphaFoldDB" id="A0A8J9Y3H3"/>
<feature type="compositionally biased region" description="Acidic residues" evidence="1">
    <location>
        <begin position="172"/>
        <end position="201"/>
    </location>
</feature>
<dbReference type="SUPFAM" id="SSF50494">
    <property type="entry name" value="Trypsin-like serine proteases"/>
    <property type="match status" value="1"/>
</dbReference>
<evidence type="ECO:0000313" key="3">
    <source>
        <dbReference type="EMBL" id="CAH0713456.1"/>
    </source>
</evidence>
<dbReference type="PROSITE" id="PS00135">
    <property type="entry name" value="TRYPSIN_SER"/>
    <property type="match status" value="1"/>
</dbReference>
<feature type="non-terminal residue" evidence="3">
    <location>
        <position position="201"/>
    </location>
</feature>
<feature type="region of interest" description="Disordered" evidence="1">
    <location>
        <begin position="155"/>
        <end position="201"/>
    </location>
</feature>
<evidence type="ECO:0000313" key="4">
    <source>
        <dbReference type="Proteomes" id="UP000838878"/>
    </source>
</evidence>
<dbReference type="InterPro" id="IPR033116">
    <property type="entry name" value="TRYPSIN_SER"/>
</dbReference>
<protein>
    <recommendedName>
        <fullName evidence="2">Peptidase S1 domain-containing protein</fullName>
    </recommendedName>
</protein>
<dbReference type="InterPro" id="IPR009003">
    <property type="entry name" value="Peptidase_S1_PA"/>
</dbReference>
<evidence type="ECO:0000256" key="1">
    <source>
        <dbReference type="SAM" id="MobiDB-lite"/>
    </source>
</evidence>
<keyword evidence="4" id="KW-1185">Reference proteome</keyword>
<accession>A0A8J9Y3H3</accession>
<dbReference type="Gene3D" id="2.40.10.10">
    <property type="entry name" value="Trypsin-like serine proteases"/>
    <property type="match status" value="1"/>
</dbReference>